<dbReference type="Proteomes" id="UP001155901">
    <property type="component" value="Unassembled WGS sequence"/>
</dbReference>
<dbReference type="InterPro" id="IPR050833">
    <property type="entry name" value="Poly_Biosynth_Transport"/>
</dbReference>
<gene>
    <name evidence="7" type="ORF">KVP70_03310</name>
    <name evidence="8" type="ORF">L1274_004055</name>
</gene>
<dbReference type="AlphaFoldDB" id="A0AA41H5R3"/>
<feature type="transmembrane region" description="Helical" evidence="6">
    <location>
        <begin position="406"/>
        <end position="426"/>
    </location>
</feature>
<evidence type="ECO:0000256" key="2">
    <source>
        <dbReference type="ARBA" id="ARBA00022475"/>
    </source>
</evidence>
<evidence type="ECO:0000256" key="6">
    <source>
        <dbReference type="SAM" id="Phobius"/>
    </source>
</evidence>
<reference evidence="8" key="2">
    <citation type="submission" date="2022-03" db="EMBL/GenBank/DDBJ databases">
        <title>Genome Encyclopedia of Bacteria and Archaea VI: Functional Genomics of Type Strains.</title>
        <authorList>
            <person name="Whitman W."/>
        </authorList>
    </citation>
    <scope>NUCLEOTIDE SEQUENCE</scope>
    <source>
        <strain evidence="8">HSC-15S17</strain>
    </source>
</reference>
<dbReference type="EMBL" id="JAHTGR010000002">
    <property type="protein sequence ID" value="MBV6319951.1"/>
    <property type="molecule type" value="Genomic_DNA"/>
</dbReference>
<feature type="transmembrane region" description="Helical" evidence="6">
    <location>
        <begin position="117"/>
        <end position="136"/>
    </location>
</feature>
<evidence type="ECO:0000313" key="7">
    <source>
        <dbReference type="EMBL" id="MBV6319951.1"/>
    </source>
</evidence>
<dbReference type="Proteomes" id="UP001162889">
    <property type="component" value="Unassembled WGS sequence"/>
</dbReference>
<feature type="transmembrane region" description="Helical" evidence="6">
    <location>
        <begin position="48"/>
        <end position="73"/>
    </location>
</feature>
<protein>
    <submittedName>
        <fullName evidence="8">O-antigen/teichoic acid export membrane protein</fullName>
    </submittedName>
    <submittedName>
        <fullName evidence="7">Oligosaccharide flippase family protein</fullName>
    </submittedName>
</protein>
<evidence type="ECO:0000256" key="1">
    <source>
        <dbReference type="ARBA" id="ARBA00004651"/>
    </source>
</evidence>
<keyword evidence="5 6" id="KW-0472">Membrane</keyword>
<dbReference type="Pfam" id="PF01943">
    <property type="entry name" value="Polysacc_synt"/>
    <property type="match status" value="1"/>
</dbReference>
<feature type="transmembrane region" description="Helical" evidence="6">
    <location>
        <begin position="12"/>
        <end position="36"/>
    </location>
</feature>
<organism evidence="7 9">
    <name type="scientific">Duganella violaceipulchra</name>
    <dbReference type="NCBI Taxonomy" id="2849652"/>
    <lineage>
        <taxon>Bacteria</taxon>
        <taxon>Pseudomonadati</taxon>
        <taxon>Pseudomonadota</taxon>
        <taxon>Betaproteobacteria</taxon>
        <taxon>Burkholderiales</taxon>
        <taxon>Oxalobacteraceae</taxon>
        <taxon>Telluria group</taxon>
        <taxon>Duganella</taxon>
    </lineage>
</organism>
<feature type="transmembrane region" description="Helical" evidence="6">
    <location>
        <begin position="377"/>
        <end position="400"/>
    </location>
</feature>
<feature type="transmembrane region" description="Helical" evidence="6">
    <location>
        <begin position="85"/>
        <end position="111"/>
    </location>
</feature>
<accession>A0AA41H5R3</accession>
<evidence type="ECO:0000313" key="9">
    <source>
        <dbReference type="Proteomes" id="UP001155901"/>
    </source>
</evidence>
<dbReference type="EMBL" id="JALJZU010000008">
    <property type="protein sequence ID" value="MCP2010315.1"/>
    <property type="molecule type" value="Genomic_DNA"/>
</dbReference>
<evidence type="ECO:0000256" key="4">
    <source>
        <dbReference type="ARBA" id="ARBA00022989"/>
    </source>
</evidence>
<feature type="transmembrane region" description="Helical" evidence="6">
    <location>
        <begin position="465"/>
        <end position="486"/>
    </location>
</feature>
<keyword evidence="10" id="KW-1185">Reference proteome</keyword>
<evidence type="ECO:0000313" key="10">
    <source>
        <dbReference type="Proteomes" id="UP001162889"/>
    </source>
</evidence>
<dbReference type="PANTHER" id="PTHR30250">
    <property type="entry name" value="PST FAMILY PREDICTED COLANIC ACID TRANSPORTER"/>
    <property type="match status" value="1"/>
</dbReference>
<feature type="transmembrane region" description="Helical" evidence="6">
    <location>
        <begin position="162"/>
        <end position="181"/>
    </location>
</feature>
<keyword evidence="4 6" id="KW-1133">Transmembrane helix</keyword>
<evidence type="ECO:0000313" key="8">
    <source>
        <dbReference type="EMBL" id="MCP2010315.1"/>
    </source>
</evidence>
<feature type="transmembrane region" description="Helical" evidence="6">
    <location>
        <begin position="314"/>
        <end position="335"/>
    </location>
</feature>
<dbReference type="PANTHER" id="PTHR30250:SF11">
    <property type="entry name" value="O-ANTIGEN TRANSPORTER-RELATED"/>
    <property type="match status" value="1"/>
</dbReference>
<comment type="caution">
    <text evidence="7">The sequence shown here is derived from an EMBL/GenBank/DDBJ whole genome shotgun (WGS) entry which is preliminary data.</text>
</comment>
<name>A0AA41H5R3_9BURK</name>
<dbReference type="RefSeq" id="WP_217940624.1">
    <property type="nucleotide sequence ID" value="NZ_JAHTGR010000002.1"/>
</dbReference>
<feature type="transmembrane region" description="Helical" evidence="6">
    <location>
        <begin position="187"/>
        <end position="207"/>
    </location>
</feature>
<reference evidence="7" key="1">
    <citation type="submission" date="2021-07" db="EMBL/GenBank/DDBJ databases">
        <title>Characterization of violacein-producing bacteria and related species.</title>
        <authorList>
            <person name="Wilson H.S."/>
            <person name="De Leon M.E."/>
        </authorList>
    </citation>
    <scope>NUCLEOTIDE SEQUENCE</scope>
    <source>
        <strain evidence="7">HSC-15S17</strain>
    </source>
</reference>
<feature type="transmembrane region" description="Helical" evidence="6">
    <location>
        <begin position="438"/>
        <end position="459"/>
    </location>
</feature>
<sequence length="508" mass="56209">MSKNYSGKVFRLSIIYYTGGRLLNALAGFSILIWISRRLSAAEYSNYIAAYAMLEIGMLVSGFGLEWVTVIFLPQMQQKASGRAIQVFVMQCVAAQALLLFLGGAVLFALAPMLAGWLGLGGAVAVVRAYAVVMCIEGISRVFRDQLLACLMMQSAAQTSQLARNVCMLGFVFFALEHEAWRTAEALAVGELFSSTFSLLMAAWYLFRKLAPTRHDPASEPGWTHPGWRKMLQTGRNAWIANFANLTWGPQAVILLATRIFGTDATAPLGFARNLAEQVRKYMPMEFLFSIVRTLLVVRYAAEGSVARLGARISMMYKGNLLFLLPLMVVAIVRGDQVCDLLSAGRYGSAHWLLVGWLSVFVMLAHRRLTDLLAHALGRSIVTTRVSLVLLLTPVCVWLALQTRQWPLLFLILFGVEFCYTSLVIGRMKTEAWRYAPYWPGLLKCAIATLAATLALWVLPLGNGAWALLLCSAVSCAVLWGLLYVLGIWSREELELVPAKLRKYAALP</sequence>
<feature type="transmembrane region" description="Helical" evidence="6">
    <location>
        <begin position="347"/>
        <end position="365"/>
    </location>
</feature>
<dbReference type="InterPro" id="IPR002797">
    <property type="entry name" value="Polysacc_synth"/>
</dbReference>
<comment type="subcellular location">
    <subcellularLocation>
        <location evidence="1">Cell membrane</location>
        <topology evidence="1">Multi-pass membrane protein</topology>
    </subcellularLocation>
</comment>
<proteinExistence type="predicted"/>
<keyword evidence="2" id="KW-1003">Cell membrane</keyword>
<evidence type="ECO:0000256" key="5">
    <source>
        <dbReference type="ARBA" id="ARBA00023136"/>
    </source>
</evidence>
<dbReference type="GO" id="GO:0005886">
    <property type="term" value="C:plasma membrane"/>
    <property type="evidence" value="ECO:0007669"/>
    <property type="project" value="UniProtKB-SubCell"/>
</dbReference>
<feature type="transmembrane region" description="Helical" evidence="6">
    <location>
        <begin position="239"/>
        <end position="262"/>
    </location>
</feature>
<evidence type="ECO:0000256" key="3">
    <source>
        <dbReference type="ARBA" id="ARBA00022692"/>
    </source>
</evidence>
<keyword evidence="3 6" id="KW-0812">Transmembrane</keyword>